<dbReference type="EMBL" id="JADBEJ010000001">
    <property type="protein sequence ID" value="MBE1574510.1"/>
    <property type="molecule type" value="Genomic_DNA"/>
</dbReference>
<name>A0ABR9L2P7_9PSEU</name>
<keyword evidence="1" id="KW-0812">Transmembrane</keyword>
<organism evidence="3 4">
    <name type="scientific">Amycolatopsis roodepoortensis</name>
    <dbReference type="NCBI Taxonomy" id="700274"/>
    <lineage>
        <taxon>Bacteria</taxon>
        <taxon>Bacillati</taxon>
        <taxon>Actinomycetota</taxon>
        <taxon>Actinomycetes</taxon>
        <taxon>Pseudonocardiales</taxon>
        <taxon>Pseudonocardiaceae</taxon>
        <taxon>Amycolatopsis</taxon>
    </lineage>
</organism>
<dbReference type="InterPro" id="IPR046675">
    <property type="entry name" value="DUF6545"/>
</dbReference>
<keyword evidence="1" id="KW-1133">Transmembrane helix</keyword>
<protein>
    <recommendedName>
        <fullName evidence="2">DUF6545 domain-containing protein</fullName>
    </recommendedName>
</protein>
<feature type="transmembrane region" description="Helical" evidence="1">
    <location>
        <begin position="142"/>
        <end position="163"/>
    </location>
</feature>
<feature type="transmembrane region" description="Helical" evidence="1">
    <location>
        <begin position="104"/>
        <end position="122"/>
    </location>
</feature>
<evidence type="ECO:0000256" key="1">
    <source>
        <dbReference type="SAM" id="Phobius"/>
    </source>
</evidence>
<accession>A0ABR9L2P7</accession>
<evidence type="ECO:0000259" key="2">
    <source>
        <dbReference type="Pfam" id="PF20182"/>
    </source>
</evidence>
<dbReference type="InterPro" id="IPR050039">
    <property type="entry name" value="MAB_1171c-like"/>
</dbReference>
<feature type="transmembrane region" description="Helical" evidence="1">
    <location>
        <begin position="71"/>
        <end position="92"/>
    </location>
</feature>
<feature type="domain" description="DUF6545" evidence="2">
    <location>
        <begin position="246"/>
        <end position="380"/>
    </location>
</feature>
<dbReference type="Proteomes" id="UP000656548">
    <property type="component" value="Unassembled WGS sequence"/>
</dbReference>
<evidence type="ECO:0000313" key="4">
    <source>
        <dbReference type="Proteomes" id="UP000656548"/>
    </source>
</evidence>
<feature type="transmembrane region" description="Helical" evidence="1">
    <location>
        <begin position="222"/>
        <end position="241"/>
    </location>
</feature>
<dbReference type="Pfam" id="PF20182">
    <property type="entry name" value="DUF6545"/>
    <property type="match status" value="1"/>
</dbReference>
<dbReference type="NCBIfam" id="NF042915">
    <property type="entry name" value="MAB_1171c_fam"/>
    <property type="match status" value="1"/>
</dbReference>
<feature type="transmembrane region" description="Helical" evidence="1">
    <location>
        <begin position="6"/>
        <end position="24"/>
    </location>
</feature>
<keyword evidence="1" id="KW-0472">Membrane</keyword>
<feature type="transmembrane region" description="Helical" evidence="1">
    <location>
        <begin position="36"/>
        <end position="59"/>
    </location>
</feature>
<feature type="transmembrane region" description="Helical" evidence="1">
    <location>
        <begin position="184"/>
        <end position="202"/>
    </location>
</feature>
<keyword evidence="4" id="KW-1185">Reference proteome</keyword>
<evidence type="ECO:0000313" key="3">
    <source>
        <dbReference type="EMBL" id="MBE1574510.1"/>
    </source>
</evidence>
<gene>
    <name evidence="3" type="ORF">H4W30_001539</name>
</gene>
<comment type="caution">
    <text evidence="3">The sequence shown here is derived from an EMBL/GenBank/DDBJ whole genome shotgun (WGS) entry which is preliminary data.</text>
</comment>
<dbReference type="RefSeq" id="WP_192742119.1">
    <property type="nucleotide sequence ID" value="NZ_JADBEJ010000001.1"/>
</dbReference>
<reference evidence="3 4" key="1">
    <citation type="submission" date="2020-10" db="EMBL/GenBank/DDBJ databases">
        <title>Sequencing the genomes of 1000 actinobacteria strains.</title>
        <authorList>
            <person name="Klenk H.-P."/>
        </authorList>
    </citation>
    <scope>NUCLEOTIDE SEQUENCE [LARGE SCALE GENOMIC DNA]</scope>
    <source>
        <strain evidence="3 4">DSM 46661</strain>
    </source>
</reference>
<sequence length="401" mass="43830">MPIPVAQVQQLLTWLAVTAALLYWIRSWRRSRTPGLLAMVKALAALDVALILGTDWGVHDWLFGIPTLPNYIVHVLTLSSAYWLQVFVLYLAHPVETIPAKVRTRTRILIGAQLALCVLYLLGLLPGNLPAITAEAGNHTFVVAYLAVFELYLGLAMFDVVYVGRHAKDLPRGYLRTGLRLLRWGGICGLAFVAHKALYSLAVRFNLNPPWAELGNIGASRVLTTAGILLLMAGVTVPAVVPRRQLRRHYRALEPLWRDLTTFAPELRYDAPPARRVFGRPDVTDLVRTRLTEINDVLVGPLQPYLDPAAYTAALQSAEAGASSANRAHAQAVTIATALVTAEHGAPVHAEHPVAFTPDEATDDYREEAAWLATVATAYSTSTTVAEILKETSSHAADPVH</sequence>
<proteinExistence type="predicted"/>